<keyword evidence="1 6" id="KW-0474">Menaquinone biosynthesis</keyword>
<evidence type="ECO:0000313" key="7">
    <source>
        <dbReference type="EMBL" id="NKZ24749.1"/>
    </source>
</evidence>
<dbReference type="EC" id="2.1.1.163" evidence="6"/>
<evidence type="ECO:0000256" key="3">
    <source>
        <dbReference type="ARBA" id="ARBA00022679"/>
    </source>
</evidence>
<organism evidence="7 8">
    <name type="scientific">Periweissella fabalis</name>
    <dbReference type="NCBI Taxonomy" id="1070421"/>
    <lineage>
        <taxon>Bacteria</taxon>
        <taxon>Bacillati</taxon>
        <taxon>Bacillota</taxon>
        <taxon>Bacilli</taxon>
        <taxon>Lactobacillales</taxon>
        <taxon>Lactobacillaceae</taxon>
        <taxon>Periweissella</taxon>
    </lineage>
</organism>
<evidence type="ECO:0000313" key="8">
    <source>
        <dbReference type="Proteomes" id="UP000549765"/>
    </source>
</evidence>
<dbReference type="PANTHER" id="PTHR43591:SF24">
    <property type="entry name" value="2-METHOXY-6-POLYPRENYL-1,4-BENZOQUINOL METHYLASE, MITOCHONDRIAL"/>
    <property type="match status" value="1"/>
</dbReference>
<keyword evidence="4 6" id="KW-0949">S-adenosyl-L-methionine</keyword>
<comment type="catalytic activity">
    <reaction evidence="6">
        <text>a 2-demethylmenaquinol + S-adenosyl-L-methionine = a menaquinol + S-adenosyl-L-homocysteine + H(+)</text>
        <dbReference type="Rhea" id="RHEA:42640"/>
        <dbReference type="Rhea" id="RHEA-COMP:9539"/>
        <dbReference type="Rhea" id="RHEA-COMP:9563"/>
        <dbReference type="ChEBI" id="CHEBI:15378"/>
        <dbReference type="ChEBI" id="CHEBI:18151"/>
        <dbReference type="ChEBI" id="CHEBI:55437"/>
        <dbReference type="ChEBI" id="CHEBI:57856"/>
        <dbReference type="ChEBI" id="CHEBI:59789"/>
        <dbReference type="EC" id="2.1.1.163"/>
    </reaction>
</comment>
<dbReference type="PROSITE" id="PS01184">
    <property type="entry name" value="UBIE_2"/>
    <property type="match status" value="1"/>
</dbReference>
<comment type="caution">
    <text evidence="7">The sequence shown here is derived from an EMBL/GenBank/DDBJ whole genome shotgun (WGS) entry which is preliminary data.</text>
</comment>
<sequence>MVTDKKQSPQEIFNTIAPNYDYMNNVISLGTHKSWRKKVAMTMPIPKGSYVLDLCCGTADWTIHHARTVGPSGHVVGLDFSENMLKIADKKVTELHLNKEISLVQGDAMATNYPDNTFDFVTIGFGLRNLPDKIAGLREMYRVLKPGGSVIILETSQPDNPIVRPAWHFYFAKIMPLLGKILTKQQAEYQYLDETTEKFMSYQELVDTMTEIGFKDVHFKRYNLGAAAAHFGTK</sequence>
<keyword evidence="2 6" id="KW-0489">Methyltransferase</keyword>
<keyword evidence="3 6" id="KW-0808">Transferase</keyword>
<feature type="binding site" evidence="6">
    <location>
        <position position="79"/>
    </location>
    <ligand>
        <name>S-adenosyl-L-methionine</name>
        <dbReference type="ChEBI" id="CHEBI:59789"/>
    </ligand>
</feature>
<comment type="caution">
    <text evidence="6">Lacks conserved residue(s) required for the propagation of feature annotation.</text>
</comment>
<evidence type="ECO:0000256" key="2">
    <source>
        <dbReference type="ARBA" id="ARBA00022603"/>
    </source>
</evidence>
<feature type="binding site" evidence="6">
    <location>
        <begin position="107"/>
        <end position="108"/>
    </location>
    <ligand>
        <name>S-adenosyl-L-methionine</name>
        <dbReference type="ChEBI" id="CHEBI:59789"/>
    </ligand>
</feature>
<evidence type="ECO:0000256" key="4">
    <source>
        <dbReference type="ARBA" id="ARBA00022691"/>
    </source>
</evidence>
<dbReference type="InterPro" id="IPR023576">
    <property type="entry name" value="UbiE/COQ5_MeTrFase_CS"/>
</dbReference>
<dbReference type="CDD" id="cd02440">
    <property type="entry name" value="AdoMet_MTases"/>
    <property type="match status" value="1"/>
</dbReference>
<dbReference type="NCBIfam" id="TIGR01934">
    <property type="entry name" value="MenG_MenH_UbiE"/>
    <property type="match status" value="1"/>
</dbReference>
<evidence type="ECO:0000256" key="5">
    <source>
        <dbReference type="ARBA" id="ARBA00059758"/>
    </source>
</evidence>
<dbReference type="AlphaFoldDB" id="A0A7X6N508"/>
<keyword evidence="8" id="KW-1185">Reference proteome</keyword>
<dbReference type="UniPathway" id="UPA00079">
    <property type="reaction ID" value="UER00169"/>
</dbReference>
<evidence type="ECO:0000256" key="6">
    <source>
        <dbReference type="HAMAP-Rule" id="MF_01813"/>
    </source>
</evidence>
<dbReference type="PROSITE" id="PS51608">
    <property type="entry name" value="SAM_MT_UBIE"/>
    <property type="match status" value="1"/>
</dbReference>
<comment type="pathway">
    <text evidence="6">Quinol/quinone metabolism; menaquinone biosynthesis; menaquinol from 1,4-dihydroxy-2-naphthoate: step 2/2.</text>
</comment>
<protein>
    <recommendedName>
        <fullName evidence="6">Demethylmenaquinone methyltransferase</fullName>
        <ecNumber evidence="6">2.1.1.163</ecNumber>
    </recommendedName>
</protein>
<dbReference type="NCBIfam" id="NF001243">
    <property type="entry name" value="PRK00216.1-4"/>
    <property type="match status" value="1"/>
</dbReference>
<dbReference type="PROSITE" id="PS01183">
    <property type="entry name" value="UBIE_1"/>
    <property type="match status" value="1"/>
</dbReference>
<accession>A0A7X6N508</accession>
<dbReference type="EMBL" id="JAAXPN010000009">
    <property type="protein sequence ID" value="NKZ24749.1"/>
    <property type="molecule type" value="Genomic_DNA"/>
</dbReference>
<proteinExistence type="inferred from homology"/>
<dbReference type="GO" id="GO:0043770">
    <property type="term" value="F:demethylmenaquinone methyltransferase activity"/>
    <property type="evidence" value="ECO:0007669"/>
    <property type="project" value="UniProtKB-UniRule"/>
</dbReference>
<dbReference type="InterPro" id="IPR004033">
    <property type="entry name" value="UbiE/COQ5_MeTrFase"/>
</dbReference>
<dbReference type="Proteomes" id="UP000549765">
    <property type="component" value="Unassembled WGS sequence"/>
</dbReference>
<feature type="binding site" evidence="6">
    <location>
        <position position="58"/>
    </location>
    <ligand>
        <name>S-adenosyl-L-methionine</name>
        <dbReference type="ChEBI" id="CHEBI:59789"/>
    </ligand>
</feature>
<comment type="function">
    <text evidence="5 6">Methyltransferase required for the conversion of demethylmenaquinol (DMKH2) to menaquinol (MKH2).</text>
</comment>
<dbReference type="GO" id="GO:0009234">
    <property type="term" value="P:menaquinone biosynthetic process"/>
    <property type="evidence" value="ECO:0007669"/>
    <property type="project" value="UniProtKB-UniRule"/>
</dbReference>
<dbReference type="GO" id="GO:0032259">
    <property type="term" value="P:methylation"/>
    <property type="evidence" value="ECO:0007669"/>
    <property type="project" value="UniProtKB-KW"/>
</dbReference>
<dbReference type="SUPFAM" id="SSF53335">
    <property type="entry name" value="S-adenosyl-L-methionine-dependent methyltransferases"/>
    <property type="match status" value="1"/>
</dbReference>
<evidence type="ECO:0000256" key="1">
    <source>
        <dbReference type="ARBA" id="ARBA00022428"/>
    </source>
</evidence>
<dbReference type="InterPro" id="IPR029063">
    <property type="entry name" value="SAM-dependent_MTases_sf"/>
</dbReference>
<dbReference type="FunFam" id="3.40.50.150:FF:000086">
    <property type="entry name" value="Demethylmenaquinone methyltransferase"/>
    <property type="match status" value="1"/>
</dbReference>
<reference evidence="7 8" key="1">
    <citation type="submission" date="2020-04" db="EMBL/GenBank/DDBJ databases">
        <title>MicrobeNet Type strains.</title>
        <authorList>
            <person name="Nicholson A.C."/>
        </authorList>
    </citation>
    <scope>NUCLEOTIDE SEQUENCE [LARGE SCALE GENOMIC DNA]</scope>
    <source>
        <strain evidence="7 8">CCUG 61472</strain>
    </source>
</reference>
<gene>
    <name evidence="6" type="primary">menG</name>
    <name evidence="7" type="ORF">HF964_08075</name>
</gene>
<dbReference type="Pfam" id="PF01209">
    <property type="entry name" value="Ubie_methyltran"/>
    <property type="match status" value="1"/>
</dbReference>
<dbReference type="Gene3D" id="3.40.50.150">
    <property type="entry name" value="Vaccinia Virus protein VP39"/>
    <property type="match status" value="1"/>
</dbReference>
<dbReference type="HAMAP" id="MF_01813">
    <property type="entry name" value="MenG_UbiE_methyltr"/>
    <property type="match status" value="1"/>
</dbReference>
<dbReference type="NCBIfam" id="NF001244">
    <property type="entry name" value="PRK00216.1-5"/>
    <property type="match status" value="1"/>
</dbReference>
<name>A0A7X6N508_9LACO</name>
<dbReference type="PANTHER" id="PTHR43591">
    <property type="entry name" value="METHYLTRANSFERASE"/>
    <property type="match status" value="1"/>
</dbReference>
<comment type="similarity">
    <text evidence="6">Belongs to the class I-like SAM-binding methyltransferase superfamily. MenG/UbiE family.</text>
</comment>